<name>A0A4Q7UVF0_PSEST</name>
<keyword evidence="3" id="KW-1185">Reference proteome</keyword>
<dbReference type="EMBL" id="SHKL01000001">
    <property type="protein sequence ID" value="RZT85776.1"/>
    <property type="molecule type" value="Genomic_DNA"/>
</dbReference>
<evidence type="ECO:0000313" key="3">
    <source>
        <dbReference type="Proteomes" id="UP000291591"/>
    </source>
</evidence>
<evidence type="ECO:0000256" key="1">
    <source>
        <dbReference type="SAM" id="MobiDB-lite"/>
    </source>
</evidence>
<reference evidence="2 3" key="1">
    <citation type="submission" date="2019-02" db="EMBL/GenBank/DDBJ databases">
        <title>Sequencing the genomes of 1000 actinobacteria strains.</title>
        <authorList>
            <person name="Klenk H.-P."/>
        </authorList>
    </citation>
    <scope>NUCLEOTIDE SEQUENCE [LARGE SCALE GENOMIC DNA]</scope>
    <source>
        <strain evidence="2 3">DSM 45779</strain>
    </source>
</reference>
<feature type="compositionally biased region" description="Basic and acidic residues" evidence="1">
    <location>
        <begin position="8"/>
        <end position="19"/>
    </location>
</feature>
<feature type="region of interest" description="Disordered" evidence="1">
    <location>
        <begin position="1"/>
        <end position="40"/>
    </location>
</feature>
<dbReference type="AlphaFoldDB" id="A0A4Q7UVF0"/>
<protein>
    <submittedName>
        <fullName evidence="2">Uncharacterized protein</fullName>
    </submittedName>
</protein>
<organism evidence="2 3">
    <name type="scientific">Pseudonocardia sediminis</name>
    <dbReference type="NCBI Taxonomy" id="1397368"/>
    <lineage>
        <taxon>Bacteria</taxon>
        <taxon>Bacillati</taxon>
        <taxon>Actinomycetota</taxon>
        <taxon>Actinomycetes</taxon>
        <taxon>Pseudonocardiales</taxon>
        <taxon>Pseudonocardiaceae</taxon>
        <taxon>Pseudonocardia</taxon>
    </lineage>
</organism>
<evidence type="ECO:0000313" key="2">
    <source>
        <dbReference type="EMBL" id="RZT85776.1"/>
    </source>
</evidence>
<accession>A0A4Q7UVF0</accession>
<dbReference type="Proteomes" id="UP000291591">
    <property type="component" value="Unassembled WGS sequence"/>
</dbReference>
<proteinExistence type="predicted"/>
<comment type="caution">
    <text evidence="2">The sequence shown here is derived from an EMBL/GenBank/DDBJ whole genome shotgun (WGS) entry which is preliminary data.</text>
</comment>
<sequence length="40" mass="4478">MQLVLGHADIRIQDGERQSKSPRRCSIIPEGNDSKRPAMS</sequence>
<gene>
    <name evidence="2" type="ORF">EV383_2656</name>
</gene>